<dbReference type="AlphaFoldDB" id="A0A2H0UVS7"/>
<evidence type="ECO:0000313" key="3">
    <source>
        <dbReference type="Proteomes" id="UP000228906"/>
    </source>
</evidence>
<evidence type="ECO:0000313" key="2">
    <source>
        <dbReference type="EMBL" id="PIR90938.1"/>
    </source>
</evidence>
<dbReference type="Gene3D" id="2.10.230.10">
    <property type="entry name" value="Heat shock protein DnaJ, cysteine-rich domain"/>
    <property type="match status" value="1"/>
</dbReference>
<sequence>KTTTPKHPAKAGATGQVKYKMIPCAFCKGKGKDPFRIPSKLSNCQICLGKGKVAIADIPHEKCTACKGTGIFAHHRLPCSVCKGKGVVPKDHRKGPKGLGPDTGLPEIGNY</sequence>
<protein>
    <submittedName>
        <fullName evidence="2">Uncharacterized protein</fullName>
    </submittedName>
</protein>
<reference evidence="3" key="1">
    <citation type="submission" date="2017-09" db="EMBL/GenBank/DDBJ databases">
        <title>Depth-based differentiation of microbial function through sediment-hosted aquifers and enrichment of novel symbionts in the deep terrestrial subsurface.</title>
        <authorList>
            <person name="Probst A.J."/>
            <person name="Ladd B."/>
            <person name="Jarett J.K."/>
            <person name="Geller-Mcgrath D.E."/>
            <person name="Sieber C.M.K."/>
            <person name="Emerson J.B."/>
            <person name="Anantharaman K."/>
            <person name="Thomas B.C."/>
            <person name="Malmstrom R."/>
            <person name="Stieglmeier M."/>
            <person name="Klingl A."/>
            <person name="Woyke T."/>
            <person name="Ryan C.M."/>
            <person name="Banfield J.F."/>
        </authorList>
    </citation>
    <scope>NUCLEOTIDE SEQUENCE [LARGE SCALE GENOMIC DNA]</scope>
</reference>
<dbReference type="InterPro" id="IPR036410">
    <property type="entry name" value="HSP_DnaJ_Cys-rich_dom_sf"/>
</dbReference>
<comment type="caution">
    <text evidence="2">The sequence shown here is derived from an EMBL/GenBank/DDBJ whole genome shotgun (WGS) entry which is preliminary data.</text>
</comment>
<dbReference type="SUPFAM" id="SSF57938">
    <property type="entry name" value="DnaJ/Hsp40 cysteine-rich domain"/>
    <property type="match status" value="1"/>
</dbReference>
<accession>A0A2H0UVS7</accession>
<proteinExistence type="predicted"/>
<name>A0A2H0UVS7_9BACT</name>
<dbReference type="EMBL" id="PFAV01000066">
    <property type="protein sequence ID" value="PIR90938.1"/>
    <property type="molecule type" value="Genomic_DNA"/>
</dbReference>
<evidence type="ECO:0000256" key="1">
    <source>
        <dbReference type="SAM" id="MobiDB-lite"/>
    </source>
</evidence>
<dbReference type="Proteomes" id="UP000228906">
    <property type="component" value="Unassembled WGS sequence"/>
</dbReference>
<organism evidence="2 3">
    <name type="scientific">bacterium (Candidatus Gribaldobacteria) CG10_big_fil_rev_8_21_14_0_10_41_12</name>
    <dbReference type="NCBI Taxonomy" id="2014277"/>
    <lineage>
        <taxon>Bacteria</taxon>
        <taxon>Candidatus Gribaldobacteria</taxon>
    </lineage>
</organism>
<feature type="non-terminal residue" evidence="2">
    <location>
        <position position="1"/>
    </location>
</feature>
<feature type="region of interest" description="Disordered" evidence="1">
    <location>
        <begin position="90"/>
        <end position="111"/>
    </location>
</feature>
<gene>
    <name evidence="2" type="ORF">COU03_03575</name>
</gene>